<reference evidence="3" key="1">
    <citation type="journal article" date="2020" name="Cell">
        <title>Large-Scale Comparative Analyses of Tick Genomes Elucidate Their Genetic Diversity and Vector Capacities.</title>
        <authorList>
            <consortium name="Tick Genome and Microbiome Consortium (TIGMIC)"/>
            <person name="Jia N."/>
            <person name="Wang J."/>
            <person name="Shi W."/>
            <person name="Du L."/>
            <person name="Sun Y."/>
            <person name="Zhan W."/>
            <person name="Jiang J.F."/>
            <person name="Wang Q."/>
            <person name="Zhang B."/>
            <person name="Ji P."/>
            <person name="Bell-Sakyi L."/>
            <person name="Cui X.M."/>
            <person name="Yuan T.T."/>
            <person name="Jiang B.G."/>
            <person name="Yang W.F."/>
            <person name="Lam T.T."/>
            <person name="Chang Q.C."/>
            <person name="Ding S.J."/>
            <person name="Wang X.J."/>
            <person name="Zhu J.G."/>
            <person name="Ruan X.D."/>
            <person name="Zhao L."/>
            <person name="Wei J.T."/>
            <person name="Ye R.Z."/>
            <person name="Que T.C."/>
            <person name="Du C.H."/>
            <person name="Zhou Y.H."/>
            <person name="Cheng J.X."/>
            <person name="Dai P.F."/>
            <person name="Guo W.B."/>
            <person name="Han X.H."/>
            <person name="Huang E.J."/>
            <person name="Li L.F."/>
            <person name="Wei W."/>
            <person name="Gao Y.C."/>
            <person name="Liu J.Z."/>
            <person name="Shao H.Z."/>
            <person name="Wang X."/>
            <person name="Wang C.C."/>
            <person name="Yang T.C."/>
            <person name="Huo Q.B."/>
            <person name="Li W."/>
            <person name="Chen H.Y."/>
            <person name="Chen S.E."/>
            <person name="Zhou L.G."/>
            <person name="Ni X.B."/>
            <person name="Tian J.H."/>
            <person name="Sheng Y."/>
            <person name="Liu T."/>
            <person name="Pan Y.S."/>
            <person name="Xia L.Y."/>
            <person name="Li J."/>
            <person name="Zhao F."/>
            <person name="Cao W.C."/>
        </authorList>
    </citation>
    <scope>NUCLEOTIDE SEQUENCE</scope>
    <source>
        <strain evidence="3">Rmic-2018</strain>
    </source>
</reference>
<feature type="compositionally biased region" description="Gly residues" evidence="1">
    <location>
        <begin position="409"/>
        <end position="429"/>
    </location>
</feature>
<dbReference type="VEuPathDB" id="VectorBase:LOC119178089"/>
<dbReference type="Proteomes" id="UP000821866">
    <property type="component" value="Chromosome 9"/>
</dbReference>
<feature type="chain" id="PRO_5039918575" evidence="2">
    <location>
        <begin position="38"/>
        <end position="458"/>
    </location>
</feature>
<name>A0A9J6D7Y6_RHIMP</name>
<gene>
    <name evidence="3" type="ORF">HPB51_025598</name>
</gene>
<dbReference type="InterPro" id="IPR020234">
    <property type="entry name" value="Mite_allergen_group-7"/>
</dbReference>
<sequence>MGSLSDDQTVPRRRGRHKLPKMRRAIFLLVCVASAYGQQKGGVVGVSTGGGPGGGSLGDVSGPGNGPGGIPGMGSGGPSGSMGGGAGSGGMVPSGPSGGPGGVGIGPEGPVGLGGPGGPGGNGSPGIMFGEPDEQGEQEGGGDLIGFGPEHGQLDLFTLLVRQIFLAYGADPLTLPETTMPFNSILRMSGTVHTYNSRVFGLSHVRRTGPCFVTADQSGMRLGLDLGIKDVYANSSATVQMANKNIRKQRVHFTVIVRKARAILEIAQTGAQEIHVTNFKILFLQGFKLFLRPDQPSRRPLFHAFLRAAQVFLERSVKRRLEPLVRKAIDTQIKTVLAYLNRQAELRPKPRLPPELFAGVAEGIFIGGPTRPSGMPSGPGAGPGGPGGPGVVGPGGPGGPGATILQGGPSNGGVGPGGSLSGLSSGGPSGPSIGAAGSAGLSVTISGGSGISQQKVKG</sequence>
<feature type="compositionally biased region" description="Gly residues" evidence="1">
    <location>
        <begin position="47"/>
        <end position="124"/>
    </location>
</feature>
<keyword evidence="4" id="KW-1185">Reference proteome</keyword>
<feature type="region of interest" description="Disordered" evidence="1">
    <location>
        <begin position="368"/>
        <end position="458"/>
    </location>
</feature>
<dbReference type="InterPro" id="IPR038602">
    <property type="entry name" value="Mite_allergen_7_sf"/>
</dbReference>
<evidence type="ECO:0000256" key="1">
    <source>
        <dbReference type="SAM" id="MobiDB-lite"/>
    </source>
</evidence>
<evidence type="ECO:0000256" key="2">
    <source>
        <dbReference type="SAM" id="SignalP"/>
    </source>
</evidence>
<accession>A0A9J6D7Y6</accession>
<dbReference type="Gene3D" id="3.15.10.50">
    <property type="match status" value="1"/>
</dbReference>
<dbReference type="OrthoDB" id="6513303at2759"/>
<feature type="region of interest" description="Disordered" evidence="1">
    <location>
        <begin position="47"/>
        <end position="147"/>
    </location>
</feature>
<dbReference type="EMBL" id="JABSTU010000011">
    <property type="protein sequence ID" value="KAH8010163.1"/>
    <property type="molecule type" value="Genomic_DNA"/>
</dbReference>
<dbReference type="AlphaFoldDB" id="A0A9J6D7Y6"/>
<evidence type="ECO:0000313" key="4">
    <source>
        <dbReference type="Proteomes" id="UP000821866"/>
    </source>
</evidence>
<proteinExistence type="predicted"/>
<feature type="compositionally biased region" description="Polar residues" evidence="1">
    <location>
        <begin position="443"/>
        <end position="458"/>
    </location>
</feature>
<feature type="signal peptide" evidence="2">
    <location>
        <begin position="1"/>
        <end position="37"/>
    </location>
</feature>
<reference evidence="3" key="2">
    <citation type="submission" date="2021-09" db="EMBL/GenBank/DDBJ databases">
        <authorList>
            <person name="Jia N."/>
            <person name="Wang J."/>
            <person name="Shi W."/>
            <person name="Du L."/>
            <person name="Sun Y."/>
            <person name="Zhan W."/>
            <person name="Jiang J."/>
            <person name="Wang Q."/>
            <person name="Zhang B."/>
            <person name="Ji P."/>
            <person name="Sakyi L.B."/>
            <person name="Cui X."/>
            <person name="Yuan T."/>
            <person name="Jiang B."/>
            <person name="Yang W."/>
            <person name="Lam T.T.-Y."/>
            <person name="Chang Q."/>
            <person name="Ding S."/>
            <person name="Wang X."/>
            <person name="Zhu J."/>
            <person name="Ruan X."/>
            <person name="Zhao L."/>
            <person name="Wei J."/>
            <person name="Que T."/>
            <person name="Du C."/>
            <person name="Cheng J."/>
            <person name="Dai P."/>
            <person name="Han X."/>
            <person name="Huang E."/>
            <person name="Gao Y."/>
            <person name="Liu J."/>
            <person name="Shao H."/>
            <person name="Ye R."/>
            <person name="Li L."/>
            <person name="Wei W."/>
            <person name="Wang X."/>
            <person name="Wang C."/>
            <person name="Huo Q."/>
            <person name="Li W."/>
            <person name="Guo W."/>
            <person name="Chen H."/>
            <person name="Chen S."/>
            <person name="Zhou L."/>
            <person name="Zhou L."/>
            <person name="Ni X."/>
            <person name="Tian J."/>
            <person name="Zhou Y."/>
            <person name="Sheng Y."/>
            <person name="Liu T."/>
            <person name="Pan Y."/>
            <person name="Xia L."/>
            <person name="Li J."/>
            <person name="Zhao F."/>
            <person name="Cao W."/>
        </authorList>
    </citation>
    <scope>NUCLEOTIDE SEQUENCE</scope>
    <source>
        <strain evidence="3">Rmic-2018</strain>
        <tissue evidence="3">Larvae</tissue>
    </source>
</reference>
<organism evidence="3 4">
    <name type="scientific">Rhipicephalus microplus</name>
    <name type="common">Cattle tick</name>
    <name type="synonym">Boophilus microplus</name>
    <dbReference type="NCBI Taxonomy" id="6941"/>
    <lineage>
        <taxon>Eukaryota</taxon>
        <taxon>Metazoa</taxon>
        <taxon>Ecdysozoa</taxon>
        <taxon>Arthropoda</taxon>
        <taxon>Chelicerata</taxon>
        <taxon>Arachnida</taxon>
        <taxon>Acari</taxon>
        <taxon>Parasitiformes</taxon>
        <taxon>Ixodida</taxon>
        <taxon>Ixodoidea</taxon>
        <taxon>Ixodidae</taxon>
        <taxon>Rhipicephalinae</taxon>
        <taxon>Rhipicephalus</taxon>
        <taxon>Boophilus</taxon>
    </lineage>
</organism>
<feature type="compositionally biased region" description="Low complexity" evidence="1">
    <location>
        <begin position="430"/>
        <end position="442"/>
    </location>
</feature>
<feature type="compositionally biased region" description="Gly residues" evidence="1">
    <location>
        <begin position="377"/>
        <end position="401"/>
    </location>
</feature>
<protein>
    <submittedName>
        <fullName evidence="3">Uncharacterized protein</fullName>
    </submittedName>
</protein>
<comment type="caution">
    <text evidence="3">The sequence shown here is derived from an EMBL/GenBank/DDBJ whole genome shotgun (WGS) entry which is preliminary data.</text>
</comment>
<dbReference type="Pfam" id="PF16984">
    <property type="entry name" value="Grp7_allergen"/>
    <property type="match status" value="1"/>
</dbReference>
<dbReference type="OMA" id="ETTMPFN"/>
<keyword evidence="2" id="KW-0732">Signal</keyword>
<evidence type="ECO:0000313" key="3">
    <source>
        <dbReference type="EMBL" id="KAH8010163.1"/>
    </source>
</evidence>